<reference evidence="1 2" key="1">
    <citation type="submission" date="2017-03" db="EMBL/GenBank/DDBJ databases">
        <title>Genome of the blue death feigning beetle - Asbolus verrucosus.</title>
        <authorList>
            <person name="Rider S.D."/>
        </authorList>
    </citation>
    <scope>NUCLEOTIDE SEQUENCE [LARGE SCALE GENOMIC DNA]</scope>
    <source>
        <strain evidence="1">Butters</strain>
        <tissue evidence="1">Head and leg muscle</tissue>
    </source>
</reference>
<keyword evidence="2" id="KW-1185">Reference proteome</keyword>
<feature type="non-terminal residue" evidence="1">
    <location>
        <position position="1"/>
    </location>
</feature>
<dbReference type="EMBL" id="QDEB01029728">
    <property type="protein sequence ID" value="RZC40010.1"/>
    <property type="molecule type" value="Genomic_DNA"/>
</dbReference>
<gene>
    <name evidence="1" type="ORF">BDFB_007253</name>
</gene>
<comment type="caution">
    <text evidence="1">The sequence shown here is derived from an EMBL/GenBank/DDBJ whole genome shotgun (WGS) entry which is preliminary data.</text>
</comment>
<dbReference type="PANTHER" id="PTHR47326">
    <property type="entry name" value="TRANSPOSABLE ELEMENT TC3 TRANSPOSASE-LIKE PROTEIN"/>
    <property type="match status" value="1"/>
</dbReference>
<evidence type="ECO:0008006" key="3">
    <source>
        <dbReference type="Google" id="ProtNLM"/>
    </source>
</evidence>
<dbReference type="OrthoDB" id="6772237at2759"/>
<evidence type="ECO:0000313" key="1">
    <source>
        <dbReference type="EMBL" id="RZC40010.1"/>
    </source>
</evidence>
<protein>
    <recommendedName>
        <fullName evidence="3">HTH 24 domain containing protein</fullName>
    </recommendedName>
</protein>
<name>A0A482W4E2_ASBVE</name>
<dbReference type="PANTHER" id="PTHR47326:SF1">
    <property type="entry name" value="HTH PSQ-TYPE DOMAIN-CONTAINING PROTEIN"/>
    <property type="match status" value="1"/>
</dbReference>
<sequence length="76" mass="8792">NIGPKRKKKTRRTATDPENEISVLEAVEENPHVSQKTLARQIGICQESVGRILWGNKFHPYHFILVQELRPTDFPK</sequence>
<dbReference type="Proteomes" id="UP000292052">
    <property type="component" value="Unassembled WGS sequence"/>
</dbReference>
<proteinExistence type="predicted"/>
<dbReference type="AlphaFoldDB" id="A0A482W4E2"/>
<accession>A0A482W4E2</accession>
<organism evidence="1 2">
    <name type="scientific">Asbolus verrucosus</name>
    <name type="common">Desert ironclad beetle</name>
    <dbReference type="NCBI Taxonomy" id="1661398"/>
    <lineage>
        <taxon>Eukaryota</taxon>
        <taxon>Metazoa</taxon>
        <taxon>Ecdysozoa</taxon>
        <taxon>Arthropoda</taxon>
        <taxon>Hexapoda</taxon>
        <taxon>Insecta</taxon>
        <taxon>Pterygota</taxon>
        <taxon>Neoptera</taxon>
        <taxon>Endopterygota</taxon>
        <taxon>Coleoptera</taxon>
        <taxon>Polyphaga</taxon>
        <taxon>Cucujiformia</taxon>
        <taxon>Tenebrionidae</taxon>
        <taxon>Pimeliinae</taxon>
        <taxon>Asbolus</taxon>
    </lineage>
</organism>
<evidence type="ECO:0000313" key="2">
    <source>
        <dbReference type="Proteomes" id="UP000292052"/>
    </source>
</evidence>
<dbReference type="Gene3D" id="1.10.10.60">
    <property type="entry name" value="Homeodomain-like"/>
    <property type="match status" value="1"/>
</dbReference>